<dbReference type="InterPro" id="IPR020846">
    <property type="entry name" value="MFS_dom"/>
</dbReference>
<dbReference type="PANTHER" id="PTHR23501">
    <property type="entry name" value="MAJOR FACILITATOR SUPERFAMILY"/>
    <property type="match status" value="1"/>
</dbReference>
<dbReference type="PROSITE" id="PS50850">
    <property type="entry name" value="MFS"/>
    <property type="match status" value="1"/>
</dbReference>
<feature type="domain" description="Major facilitator superfamily (MFS) profile" evidence="6">
    <location>
        <begin position="1"/>
        <end position="428"/>
    </location>
</feature>
<evidence type="ECO:0000256" key="1">
    <source>
        <dbReference type="ARBA" id="ARBA00004651"/>
    </source>
</evidence>
<keyword evidence="8" id="KW-1185">Reference proteome</keyword>
<feature type="transmembrane region" description="Helical" evidence="5">
    <location>
        <begin position="20"/>
        <end position="37"/>
    </location>
</feature>
<proteinExistence type="predicted"/>
<evidence type="ECO:0000313" key="7">
    <source>
        <dbReference type="EMBL" id="UWP86743.1"/>
    </source>
</evidence>
<dbReference type="Proteomes" id="UP001059617">
    <property type="component" value="Chromosome"/>
</dbReference>
<dbReference type="InterPro" id="IPR005828">
    <property type="entry name" value="MFS_sugar_transport-like"/>
</dbReference>
<dbReference type="Gene3D" id="1.20.1250.20">
    <property type="entry name" value="MFS general substrate transporter like domains"/>
    <property type="match status" value="2"/>
</dbReference>
<feature type="transmembrane region" description="Helical" evidence="5">
    <location>
        <begin position="169"/>
        <end position="187"/>
    </location>
</feature>
<dbReference type="InterPro" id="IPR036259">
    <property type="entry name" value="MFS_trans_sf"/>
</dbReference>
<evidence type="ECO:0000256" key="3">
    <source>
        <dbReference type="ARBA" id="ARBA00022989"/>
    </source>
</evidence>
<feature type="transmembrane region" description="Helical" evidence="5">
    <location>
        <begin position="74"/>
        <end position="94"/>
    </location>
</feature>
<dbReference type="Pfam" id="PF07690">
    <property type="entry name" value="MFS_1"/>
    <property type="match status" value="1"/>
</dbReference>
<feature type="transmembrane region" description="Helical" evidence="5">
    <location>
        <begin position="306"/>
        <end position="326"/>
    </location>
</feature>
<evidence type="ECO:0000313" key="8">
    <source>
        <dbReference type="Proteomes" id="UP001059617"/>
    </source>
</evidence>
<evidence type="ECO:0000259" key="6">
    <source>
        <dbReference type="PROSITE" id="PS50850"/>
    </source>
</evidence>
<feature type="transmembrane region" description="Helical" evidence="5">
    <location>
        <begin position="405"/>
        <end position="424"/>
    </location>
</feature>
<reference evidence="7" key="1">
    <citation type="submission" date="2021-04" db="EMBL/GenBank/DDBJ databases">
        <authorList>
            <person name="Hartkoorn R.C."/>
            <person name="Beaudoing E."/>
            <person name="Hot D."/>
        </authorList>
    </citation>
    <scope>NUCLEOTIDE SEQUENCE</scope>
    <source>
        <strain evidence="7">NRRL B-16292</strain>
    </source>
</reference>
<dbReference type="PANTHER" id="PTHR23501:SF197">
    <property type="entry name" value="COMD"/>
    <property type="match status" value="1"/>
</dbReference>
<organism evidence="7 8">
    <name type="scientific">Dactylosporangium fulvum</name>
    <dbReference type="NCBI Taxonomy" id="53359"/>
    <lineage>
        <taxon>Bacteria</taxon>
        <taxon>Bacillati</taxon>
        <taxon>Actinomycetota</taxon>
        <taxon>Actinomycetes</taxon>
        <taxon>Micromonosporales</taxon>
        <taxon>Micromonosporaceae</taxon>
        <taxon>Dactylosporangium</taxon>
    </lineage>
</organism>
<keyword evidence="3 5" id="KW-1133">Transmembrane helix</keyword>
<evidence type="ECO:0000256" key="5">
    <source>
        <dbReference type="SAM" id="Phobius"/>
    </source>
</evidence>
<comment type="subcellular location">
    <subcellularLocation>
        <location evidence="1">Cell membrane</location>
        <topology evidence="1">Multi-pass membrane protein</topology>
    </subcellularLocation>
</comment>
<dbReference type="RefSeq" id="WP_259866223.1">
    <property type="nucleotide sequence ID" value="NZ_CP073720.1"/>
</dbReference>
<sequence>MVPALKLLEVRLHATPTTSAWILTAFLLSSAVLTPLLGRLGDQFGRRKVTLAVLVVYAIGMAGAAAAQNIGQLIAARVVQGAALALVPLSMAILREALPVKRLPFAMGLVSGAVGAGGGAGLIVGGLLADHLSWRYLFVLGTAIALVSLLLAALWVPTSTYTASGGTDVPGAVLLAGGLVAVLLALAKGPSWGWSSGRVLGLFALGLVLFAVLIVVERTRSDALLDVGELSNRPMLMTHTAAFLFGAGSYFFYLALPLYAQLPKAAGVGFGSTITVAGLLMLPGMLAVVPASIAVGRIARVLGPRWPLAGGWVLFAVGSVLLVLAHDQMWQHAVFYTIIGSGTGLVIGSLPKLIADIVPLARTGTANGINNIARTVGSAVGTALAAAIIASAGAGPLPDSTFTSLFWLAAAAAALGIAVGFFAVRGEATAAAPTGELVTQTTE</sequence>
<feature type="transmembrane region" description="Helical" evidence="5">
    <location>
        <begin position="49"/>
        <end position="68"/>
    </location>
</feature>
<dbReference type="InterPro" id="IPR011701">
    <property type="entry name" value="MFS"/>
</dbReference>
<feature type="transmembrane region" description="Helical" evidence="5">
    <location>
        <begin position="372"/>
        <end position="393"/>
    </location>
</feature>
<keyword evidence="4 5" id="KW-0472">Membrane</keyword>
<name>A0ABY5WD92_9ACTN</name>
<dbReference type="SUPFAM" id="SSF103473">
    <property type="entry name" value="MFS general substrate transporter"/>
    <property type="match status" value="1"/>
</dbReference>
<evidence type="ECO:0000256" key="4">
    <source>
        <dbReference type="ARBA" id="ARBA00023136"/>
    </source>
</evidence>
<gene>
    <name evidence="7" type="ORF">Dfulv_21875</name>
</gene>
<feature type="transmembrane region" description="Helical" evidence="5">
    <location>
        <begin position="332"/>
        <end position="351"/>
    </location>
</feature>
<feature type="transmembrane region" description="Helical" evidence="5">
    <location>
        <begin position="236"/>
        <end position="256"/>
    </location>
</feature>
<reference evidence="7" key="2">
    <citation type="submission" date="2022-09" db="EMBL/GenBank/DDBJ databases">
        <title>Biosynthetic gene clusters of Dactylosporangioum fulvum.</title>
        <authorList>
            <person name="Caradec T."/>
        </authorList>
    </citation>
    <scope>NUCLEOTIDE SEQUENCE</scope>
    <source>
        <strain evidence="7">NRRL B-16292</strain>
    </source>
</reference>
<dbReference type="Pfam" id="PF00083">
    <property type="entry name" value="Sugar_tr"/>
    <property type="match status" value="1"/>
</dbReference>
<dbReference type="EMBL" id="CP073720">
    <property type="protein sequence ID" value="UWP86743.1"/>
    <property type="molecule type" value="Genomic_DNA"/>
</dbReference>
<feature type="transmembrane region" description="Helical" evidence="5">
    <location>
        <begin position="134"/>
        <end position="157"/>
    </location>
</feature>
<evidence type="ECO:0000256" key="2">
    <source>
        <dbReference type="ARBA" id="ARBA00022692"/>
    </source>
</evidence>
<keyword evidence="2 5" id="KW-0812">Transmembrane</keyword>
<protein>
    <submittedName>
        <fullName evidence="7">MFS transporter</fullName>
    </submittedName>
</protein>
<feature type="transmembrane region" description="Helical" evidence="5">
    <location>
        <begin position="268"/>
        <end position="294"/>
    </location>
</feature>
<feature type="transmembrane region" description="Helical" evidence="5">
    <location>
        <begin position="106"/>
        <end position="128"/>
    </location>
</feature>
<feature type="transmembrane region" description="Helical" evidence="5">
    <location>
        <begin position="199"/>
        <end position="216"/>
    </location>
</feature>
<accession>A0ABY5WD92</accession>